<evidence type="ECO:0000313" key="2">
    <source>
        <dbReference type="EnsemblPlants" id="PNT61442"/>
    </source>
</evidence>
<dbReference type="EnsemblPlants" id="PNT61442">
    <property type="protein sequence ID" value="PNT61442"/>
    <property type="gene ID" value="BRADI_5g15205v3"/>
</dbReference>
<reference evidence="1 2" key="1">
    <citation type="journal article" date="2010" name="Nature">
        <title>Genome sequencing and analysis of the model grass Brachypodium distachyon.</title>
        <authorList>
            <consortium name="International Brachypodium Initiative"/>
        </authorList>
    </citation>
    <scope>NUCLEOTIDE SEQUENCE [LARGE SCALE GENOMIC DNA]</scope>
    <source>
        <strain evidence="1 2">Bd21</strain>
    </source>
</reference>
<keyword evidence="3" id="KW-1185">Reference proteome</keyword>
<dbReference type="Gramene" id="PNT61442">
    <property type="protein sequence ID" value="PNT61442"/>
    <property type="gene ID" value="BRADI_5g15205v3"/>
</dbReference>
<reference evidence="2" key="3">
    <citation type="submission" date="2018-08" db="UniProtKB">
        <authorList>
            <consortium name="EnsemblPlants"/>
        </authorList>
    </citation>
    <scope>IDENTIFICATION</scope>
    <source>
        <strain evidence="2">cv. Bd21</strain>
    </source>
</reference>
<name>A0A2K2CHC9_BRADI</name>
<dbReference type="EMBL" id="CM000884">
    <property type="protein sequence ID" value="PNT61442.1"/>
    <property type="molecule type" value="Genomic_DNA"/>
</dbReference>
<organism evidence="1">
    <name type="scientific">Brachypodium distachyon</name>
    <name type="common">Purple false brome</name>
    <name type="synonym">Trachynia distachya</name>
    <dbReference type="NCBI Taxonomy" id="15368"/>
    <lineage>
        <taxon>Eukaryota</taxon>
        <taxon>Viridiplantae</taxon>
        <taxon>Streptophyta</taxon>
        <taxon>Embryophyta</taxon>
        <taxon>Tracheophyta</taxon>
        <taxon>Spermatophyta</taxon>
        <taxon>Magnoliopsida</taxon>
        <taxon>Liliopsida</taxon>
        <taxon>Poales</taxon>
        <taxon>Poaceae</taxon>
        <taxon>BOP clade</taxon>
        <taxon>Pooideae</taxon>
        <taxon>Stipodae</taxon>
        <taxon>Brachypodieae</taxon>
        <taxon>Brachypodium</taxon>
    </lineage>
</organism>
<protein>
    <submittedName>
        <fullName evidence="1 2">Uncharacterized protein</fullName>
    </submittedName>
</protein>
<dbReference type="Proteomes" id="UP000008810">
    <property type="component" value="Chromosome 5"/>
</dbReference>
<evidence type="ECO:0000313" key="3">
    <source>
        <dbReference type="Proteomes" id="UP000008810"/>
    </source>
</evidence>
<evidence type="ECO:0000313" key="1">
    <source>
        <dbReference type="EMBL" id="PNT61442.1"/>
    </source>
</evidence>
<dbReference type="InParanoid" id="A0A2K2CHC9"/>
<proteinExistence type="predicted"/>
<sequence>MEPSELIGVHKLLLSSLRTTLMEPRADQLTLCGIRGTHWRLQPDELLTDRPRRSFIASTVGRAAVARQGRKVAEQIHSAARKMISHACLSQATKIARLVPANYSGMLSGWQPNSPVVPRRPVASMEILHWIARGIHVFRFTLPGPTKHNNFMSMNQEKQQ</sequence>
<gene>
    <name evidence="1" type="ORF">BRADI_5g15205v3</name>
</gene>
<reference evidence="1" key="2">
    <citation type="submission" date="2017-06" db="EMBL/GenBank/DDBJ databases">
        <title>WGS assembly of Brachypodium distachyon.</title>
        <authorList>
            <consortium name="The International Brachypodium Initiative"/>
            <person name="Lucas S."/>
            <person name="Harmon-Smith M."/>
            <person name="Lail K."/>
            <person name="Tice H."/>
            <person name="Grimwood J."/>
            <person name="Bruce D."/>
            <person name="Barry K."/>
            <person name="Shu S."/>
            <person name="Lindquist E."/>
            <person name="Wang M."/>
            <person name="Pitluck S."/>
            <person name="Vogel J.P."/>
            <person name="Garvin D.F."/>
            <person name="Mockler T.C."/>
            <person name="Schmutz J."/>
            <person name="Rokhsar D."/>
            <person name="Bevan M.W."/>
        </authorList>
    </citation>
    <scope>NUCLEOTIDE SEQUENCE</scope>
    <source>
        <strain evidence="1">Bd21</strain>
    </source>
</reference>
<dbReference type="AlphaFoldDB" id="A0A2K2CHC9"/>
<accession>A0A2K2CHC9</accession>